<accession>A0A1J5NXZ2</accession>
<reference evidence="1" key="1">
    <citation type="submission" date="2016-10" db="EMBL/GenBank/DDBJ databases">
        <title>Sequence of Gallionella enrichment culture.</title>
        <authorList>
            <person name="Poehlein A."/>
            <person name="Muehling M."/>
            <person name="Daniel R."/>
        </authorList>
    </citation>
    <scope>NUCLEOTIDE SEQUENCE</scope>
</reference>
<dbReference type="EMBL" id="MLJW01009333">
    <property type="protein sequence ID" value="OIQ63072.1"/>
    <property type="molecule type" value="Genomic_DNA"/>
</dbReference>
<evidence type="ECO:0000313" key="1">
    <source>
        <dbReference type="EMBL" id="OIQ63072.1"/>
    </source>
</evidence>
<sequence length="118" mass="13374">MARKENRVDQFRFAARKLGDKGQGHAVVFQPGLLLHQQRTRLVELQPAFVQPGQQRLDQAQALRPPFGVIEQSCGQDGGFDKRIHRGIGLEKRRVQTLKVKHSRRRISISVFQPKAGA</sequence>
<proteinExistence type="predicted"/>
<organism evidence="1">
    <name type="scientific">mine drainage metagenome</name>
    <dbReference type="NCBI Taxonomy" id="410659"/>
    <lineage>
        <taxon>unclassified sequences</taxon>
        <taxon>metagenomes</taxon>
        <taxon>ecological metagenomes</taxon>
    </lineage>
</organism>
<comment type="caution">
    <text evidence="1">The sequence shown here is derived from an EMBL/GenBank/DDBJ whole genome shotgun (WGS) entry which is preliminary data.</text>
</comment>
<dbReference type="AlphaFoldDB" id="A0A1J5NXZ2"/>
<gene>
    <name evidence="1" type="ORF">GALL_553910</name>
</gene>
<protein>
    <submittedName>
        <fullName evidence="1">Uncharacterized protein</fullName>
    </submittedName>
</protein>
<name>A0A1J5NXZ2_9ZZZZ</name>